<keyword evidence="3" id="KW-1185">Reference proteome</keyword>
<comment type="caution">
    <text evidence="2">The sequence shown here is derived from an EMBL/GenBank/DDBJ whole genome shotgun (WGS) entry which is preliminary data.</text>
</comment>
<name>A0A0C2S9C0_9BACL</name>
<keyword evidence="2" id="KW-0378">Hydrolase</keyword>
<accession>A0A0C2S9C0</accession>
<reference evidence="2 3" key="1">
    <citation type="submission" date="2015-01" db="EMBL/GenBank/DDBJ databases">
        <title>Genome sequence of Jeotgalibacillus alimentarius.</title>
        <authorList>
            <person name="Goh K.M."/>
            <person name="Chan K.-G."/>
            <person name="Yaakop A.S."/>
            <person name="Ee R."/>
            <person name="Gan H.M."/>
            <person name="Chan C.S."/>
        </authorList>
    </citation>
    <scope>NUCLEOTIDE SEQUENCE [LARGE SCALE GENOMIC DNA]</scope>
    <source>
        <strain evidence="2 3">YKJ-13</strain>
    </source>
</reference>
<dbReference type="InterPro" id="IPR011249">
    <property type="entry name" value="Metalloenz_LuxS/M16"/>
</dbReference>
<dbReference type="OrthoDB" id="9762085at2"/>
<sequence length="426" mass="48129">MQLDETKIRQDGLNIRIIQTKKFKTNQFVLKFKSLLSEDKVTARALLPYVLQSSTEKWPTTALFRSHLDDLYGASASVDVNKKGEYHILTFAVDIANEKYLQDNTPLTEQALNVLNEMVFHPLLEDGAFSQKVVESEKRTLNQKLKAVKDDKMRYASQRLVEEMCSGEAYALHPNGIESELENITPEKLMEAYQQMISSDEVDLYIVGDIDSGQMEKLCKEKFSIASRENVKAIQKHITIEDSKKIVEKQQIKQGKLNIGYRSNTFYGDHDYLPMAVMNGILGGFPHSKLFMNVREKESLAYYAASRLESHKGLIVIMSGVEPAKIERAETIIEEQLEAIKNGDISDQELSQTKAVMTNQMLETLDSPRGIIEVLYQGETAGIPVNIQGWFDGIERVTKEDVTEAANKLLKDTTYILTAKEVAESA</sequence>
<dbReference type="SUPFAM" id="SSF63411">
    <property type="entry name" value="LuxS/MPP-like metallohydrolase"/>
    <property type="match status" value="2"/>
</dbReference>
<organism evidence="2 3">
    <name type="scientific">Jeotgalibacillus alimentarius</name>
    <dbReference type="NCBI Taxonomy" id="135826"/>
    <lineage>
        <taxon>Bacteria</taxon>
        <taxon>Bacillati</taxon>
        <taxon>Bacillota</taxon>
        <taxon>Bacilli</taxon>
        <taxon>Bacillales</taxon>
        <taxon>Caryophanaceae</taxon>
        <taxon>Jeotgalibacillus</taxon>
    </lineage>
</organism>
<gene>
    <name evidence="2" type="ORF">KP77_19090</name>
</gene>
<dbReference type="PANTHER" id="PTHR11851:SF186">
    <property type="entry name" value="INACTIVE METALLOPROTEASE YMFF-RELATED"/>
    <property type="match status" value="1"/>
</dbReference>
<proteinExistence type="predicted"/>
<evidence type="ECO:0000313" key="2">
    <source>
        <dbReference type="EMBL" id="KIL50534.1"/>
    </source>
</evidence>
<dbReference type="EMBL" id="JXRQ01000017">
    <property type="protein sequence ID" value="KIL50534.1"/>
    <property type="molecule type" value="Genomic_DNA"/>
</dbReference>
<feature type="domain" description="Peptidase M16 C-terminal" evidence="1">
    <location>
        <begin position="183"/>
        <end position="355"/>
    </location>
</feature>
<dbReference type="GO" id="GO:0006508">
    <property type="term" value="P:proteolysis"/>
    <property type="evidence" value="ECO:0007669"/>
    <property type="project" value="UniProtKB-KW"/>
</dbReference>
<dbReference type="STRING" id="135826.KP77_19090"/>
<dbReference type="AlphaFoldDB" id="A0A0C2S9C0"/>
<dbReference type="Gene3D" id="3.30.830.10">
    <property type="entry name" value="Metalloenzyme, LuxS/M16 peptidase-like"/>
    <property type="match status" value="2"/>
</dbReference>
<dbReference type="Pfam" id="PF05193">
    <property type="entry name" value="Peptidase_M16_C"/>
    <property type="match status" value="1"/>
</dbReference>
<dbReference type="NCBIfam" id="NF047422">
    <property type="entry name" value="YfmF_fam"/>
    <property type="match status" value="1"/>
</dbReference>
<dbReference type="PATRIC" id="fig|135826.4.peg.1904"/>
<protein>
    <submittedName>
        <fullName evidence="2">Zinc protease</fullName>
    </submittedName>
</protein>
<dbReference type="InterPro" id="IPR007863">
    <property type="entry name" value="Peptidase_M16_C"/>
</dbReference>
<dbReference type="InterPro" id="IPR050361">
    <property type="entry name" value="MPP/UQCRC_Complex"/>
</dbReference>
<dbReference type="GO" id="GO:0008233">
    <property type="term" value="F:peptidase activity"/>
    <property type="evidence" value="ECO:0007669"/>
    <property type="project" value="UniProtKB-KW"/>
</dbReference>
<dbReference type="PANTHER" id="PTHR11851">
    <property type="entry name" value="METALLOPROTEASE"/>
    <property type="match status" value="1"/>
</dbReference>
<dbReference type="Proteomes" id="UP000031950">
    <property type="component" value="Unassembled WGS sequence"/>
</dbReference>
<dbReference type="RefSeq" id="WP_041122454.1">
    <property type="nucleotide sequence ID" value="NZ_JXRQ01000017.1"/>
</dbReference>
<evidence type="ECO:0000313" key="3">
    <source>
        <dbReference type="Proteomes" id="UP000031950"/>
    </source>
</evidence>
<dbReference type="GO" id="GO:0046872">
    <property type="term" value="F:metal ion binding"/>
    <property type="evidence" value="ECO:0007669"/>
    <property type="project" value="InterPro"/>
</dbReference>
<keyword evidence="2" id="KW-0645">Protease</keyword>
<evidence type="ECO:0000259" key="1">
    <source>
        <dbReference type="Pfam" id="PF05193"/>
    </source>
</evidence>